<keyword evidence="4" id="KW-1185">Reference proteome</keyword>
<evidence type="ECO:0000313" key="4">
    <source>
        <dbReference type="Proteomes" id="UP000000768"/>
    </source>
</evidence>
<feature type="region of interest" description="Disordered" evidence="1">
    <location>
        <begin position="139"/>
        <end position="228"/>
    </location>
</feature>
<reference evidence="4" key="2">
    <citation type="journal article" date="2018" name="Plant J.">
        <title>The Sorghum bicolor reference genome: improved assembly, gene annotations, a transcriptome atlas, and signatures of genome organization.</title>
        <authorList>
            <person name="McCormick R.F."/>
            <person name="Truong S.K."/>
            <person name="Sreedasyam A."/>
            <person name="Jenkins J."/>
            <person name="Shu S."/>
            <person name="Sims D."/>
            <person name="Kennedy M."/>
            <person name="Amirebrahimi M."/>
            <person name="Weers B.D."/>
            <person name="McKinley B."/>
            <person name="Mattison A."/>
            <person name="Morishige D.T."/>
            <person name="Grimwood J."/>
            <person name="Schmutz J."/>
            <person name="Mullet J.E."/>
        </authorList>
    </citation>
    <scope>NUCLEOTIDE SEQUENCE [LARGE SCALE GENOMIC DNA]</scope>
    <source>
        <strain evidence="4">cv. BTx623</strain>
    </source>
</reference>
<keyword evidence="2" id="KW-0812">Transmembrane</keyword>
<evidence type="ECO:0000256" key="2">
    <source>
        <dbReference type="SAM" id="Phobius"/>
    </source>
</evidence>
<evidence type="ECO:0000313" key="3">
    <source>
        <dbReference type="EMBL" id="OQU78167.1"/>
    </source>
</evidence>
<dbReference type="InParanoid" id="A0A1Z5R341"/>
<reference evidence="3 4" key="1">
    <citation type="journal article" date="2009" name="Nature">
        <title>The Sorghum bicolor genome and the diversification of grasses.</title>
        <authorList>
            <person name="Paterson A.H."/>
            <person name="Bowers J.E."/>
            <person name="Bruggmann R."/>
            <person name="Dubchak I."/>
            <person name="Grimwood J."/>
            <person name="Gundlach H."/>
            <person name="Haberer G."/>
            <person name="Hellsten U."/>
            <person name="Mitros T."/>
            <person name="Poliakov A."/>
            <person name="Schmutz J."/>
            <person name="Spannagl M."/>
            <person name="Tang H."/>
            <person name="Wang X."/>
            <person name="Wicker T."/>
            <person name="Bharti A.K."/>
            <person name="Chapman J."/>
            <person name="Feltus F.A."/>
            <person name="Gowik U."/>
            <person name="Grigoriev I.V."/>
            <person name="Lyons E."/>
            <person name="Maher C.A."/>
            <person name="Martis M."/>
            <person name="Narechania A."/>
            <person name="Otillar R.P."/>
            <person name="Penning B.W."/>
            <person name="Salamov A.A."/>
            <person name="Wang Y."/>
            <person name="Zhang L."/>
            <person name="Carpita N.C."/>
            <person name="Freeling M."/>
            <person name="Gingle A.R."/>
            <person name="Hash C.T."/>
            <person name="Keller B."/>
            <person name="Klein P."/>
            <person name="Kresovich S."/>
            <person name="McCann M.C."/>
            <person name="Ming R."/>
            <person name="Peterson D.G."/>
            <person name="Mehboob-ur-Rahman"/>
            <person name="Ware D."/>
            <person name="Westhoff P."/>
            <person name="Mayer K.F."/>
            <person name="Messing J."/>
            <person name="Rokhsar D.S."/>
        </authorList>
    </citation>
    <scope>NUCLEOTIDE SEQUENCE [LARGE SCALE GENOMIC DNA]</scope>
    <source>
        <strain evidence="4">cv. BTx623</strain>
    </source>
</reference>
<name>A0A1Z5R341_SORBI</name>
<feature type="transmembrane region" description="Helical" evidence="2">
    <location>
        <begin position="269"/>
        <end position="292"/>
    </location>
</feature>
<dbReference type="Gramene" id="OQU78167">
    <property type="protein sequence ID" value="OQU78167"/>
    <property type="gene ID" value="SORBI_3009G170301"/>
</dbReference>
<gene>
    <name evidence="3" type="ORF">SORBI_3009G170301</name>
</gene>
<organism evidence="3 4">
    <name type="scientific">Sorghum bicolor</name>
    <name type="common">Sorghum</name>
    <name type="synonym">Sorghum vulgare</name>
    <dbReference type="NCBI Taxonomy" id="4558"/>
    <lineage>
        <taxon>Eukaryota</taxon>
        <taxon>Viridiplantae</taxon>
        <taxon>Streptophyta</taxon>
        <taxon>Embryophyta</taxon>
        <taxon>Tracheophyta</taxon>
        <taxon>Spermatophyta</taxon>
        <taxon>Magnoliopsida</taxon>
        <taxon>Liliopsida</taxon>
        <taxon>Poales</taxon>
        <taxon>Poaceae</taxon>
        <taxon>PACMAD clade</taxon>
        <taxon>Panicoideae</taxon>
        <taxon>Andropogonodae</taxon>
        <taxon>Andropogoneae</taxon>
        <taxon>Sorghinae</taxon>
        <taxon>Sorghum</taxon>
    </lineage>
</organism>
<protein>
    <submittedName>
        <fullName evidence="3">Uncharacterized protein</fullName>
    </submittedName>
</protein>
<keyword evidence="2" id="KW-0472">Membrane</keyword>
<feature type="compositionally biased region" description="Basic and acidic residues" evidence="1">
    <location>
        <begin position="180"/>
        <end position="202"/>
    </location>
</feature>
<feature type="compositionally biased region" description="Basic and acidic residues" evidence="1">
    <location>
        <begin position="153"/>
        <end position="172"/>
    </location>
</feature>
<proteinExistence type="predicted"/>
<evidence type="ECO:0000256" key="1">
    <source>
        <dbReference type="SAM" id="MobiDB-lite"/>
    </source>
</evidence>
<keyword evidence="2" id="KW-1133">Transmembrane helix</keyword>
<dbReference type="EMBL" id="CM000768">
    <property type="protein sequence ID" value="OQU78167.1"/>
    <property type="molecule type" value="Genomic_DNA"/>
</dbReference>
<feature type="region of interest" description="Disordered" evidence="1">
    <location>
        <begin position="1"/>
        <end position="25"/>
    </location>
</feature>
<dbReference type="Proteomes" id="UP000000768">
    <property type="component" value="Chromosome 9"/>
</dbReference>
<dbReference type="AlphaFoldDB" id="A0A1Z5R341"/>
<sequence length="347" mass="37317">MSRLPGHGTGVRYPAGRGTRHLGRGARGQCRSRCSMCRLDRSALIARTLSRHGMYLLHVCHLTLTGGTSSSSPPFSTGATLVSVFPSAPPPPAASLLSPAPGEPLASSADGSDALLLTSAFVTAGCDALVSFSALPVALEPSGSEGGGGGAREGAEAERREGRKASDPGEGSRKRKARTRMAETRRKSESERRNGRLARSEEGTAIAPPRRASLALGSGTNRRSERRRRQWRVVGFGGRVGGGSGPSRPRLLRWRLGGRGGGWRAGKGMVLVVLRWGGMELLVCLSLFYYYYFFFPGHEFVATPLRSRRSSVLTCQQTEMMSKFEFSVKIKSANLSSLTNRLFYGKK</sequence>
<accession>A0A1Z5R341</accession>